<dbReference type="PIRSF" id="PIRSF016184">
    <property type="entry name" value="PhzC_PhzF"/>
    <property type="match status" value="1"/>
</dbReference>
<dbReference type="PANTHER" id="PTHR13774:SF17">
    <property type="entry name" value="PHENAZINE BIOSYNTHESIS-LIKE DOMAIN-CONTAINING PROTEIN"/>
    <property type="match status" value="1"/>
</dbReference>
<dbReference type="OrthoDB" id="9788221at2"/>
<gene>
    <name evidence="4" type="ORF">GRI43_11260</name>
</gene>
<feature type="active site" evidence="3">
    <location>
        <position position="51"/>
    </location>
</feature>
<dbReference type="RefSeq" id="WP_160731197.1">
    <property type="nucleotide sequence ID" value="NZ_WTYP01000002.1"/>
</dbReference>
<dbReference type="GO" id="GO:0005737">
    <property type="term" value="C:cytoplasm"/>
    <property type="evidence" value="ECO:0007669"/>
    <property type="project" value="TreeGrafter"/>
</dbReference>
<proteinExistence type="inferred from homology"/>
<evidence type="ECO:0000313" key="4">
    <source>
        <dbReference type="EMBL" id="MXP47963.1"/>
    </source>
</evidence>
<protein>
    <submittedName>
        <fullName evidence="4">PhzF family phenazine biosynthesis isomerase</fullName>
    </submittedName>
</protein>
<evidence type="ECO:0000256" key="1">
    <source>
        <dbReference type="ARBA" id="ARBA00008270"/>
    </source>
</evidence>
<evidence type="ECO:0000313" key="5">
    <source>
        <dbReference type="Proteomes" id="UP000471435"/>
    </source>
</evidence>
<dbReference type="SUPFAM" id="SSF54506">
    <property type="entry name" value="Diaminopimelate epimerase-like"/>
    <property type="match status" value="1"/>
</dbReference>
<dbReference type="AlphaFoldDB" id="A0A6I4V1W4"/>
<dbReference type="InterPro" id="IPR003719">
    <property type="entry name" value="Phenazine_PhzF-like"/>
</dbReference>
<sequence>MTSTRRAIPYWHIDAFADRPFAGNQAAVMPLDEWLPDNVLQAIGEENNFAETAFVVPDETGEADYELRWFTPTDEVAMCGHATLASGHALLERDGGERVTFRTRKAGILEVKRAGGGYELSLPVTLVEPREDTALLDALGAEGEVFHSVSGAEATAIILLESEAALRSLDPDMRRLGQIDLMAICTAPGNGAGEGAGAGPDVVSRVFVPAWGVDEDSVTGSAHAALAPFWADRLGRREFTAHQASARGGDLVCRLEGGGEAARAWLGGPCVTVVEGTFYTAV</sequence>
<dbReference type="Pfam" id="PF02567">
    <property type="entry name" value="PhzC-PhzF"/>
    <property type="match status" value="1"/>
</dbReference>
<accession>A0A6I4V1W4</accession>
<keyword evidence="2 4" id="KW-0413">Isomerase</keyword>
<dbReference type="NCBIfam" id="TIGR00654">
    <property type="entry name" value="PhzF_family"/>
    <property type="match status" value="1"/>
</dbReference>
<dbReference type="PANTHER" id="PTHR13774">
    <property type="entry name" value="PHENAZINE BIOSYNTHESIS PROTEIN"/>
    <property type="match status" value="1"/>
</dbReference>
<keyword evidence="5" id="KW-1185">Reference proteome</keyword>
<evidence type="ECO:0000256" key="3">
    <source>
        <dbReference type="PIRSR" id="PIRSR016184-1"/>
    </source>
</evidence>
<comment type="similarity">
    <text evidence="1">Belongs to the PhzF family.</text>
</comment>
<organism evidence="4 5">
    <name type="scientific">Pontixanthobacter luteolus</name>
    <dbReference type="NCBI Taxonomy" id="295089"/>
    <lineage>
        <taxon>Bacteria</taxon>
        <taxon>Pseudomonadati</taxon>
        <taxon>Pseudomonadota</taxon>
        <taxon>Alphaproteobacteria</taxon>
        <taxon>Sphingomonadales</taxon>
        <taxon>Erythrobacteraceae</taxon>
        <taxon>Pontixanthobacter</taxon>
    </lineage>
</organism>
<dbReference type="EMBL" id="WTYP01000002">
    <property type="protein sequence ID" value="MXP47963.1"/>
    <property type="molecule type" value="Genomic_DNA"/>
</dbReference>
<reference evidence="4 5" key="1">
    <citation type="submission" date="2019-12" db="EMBL/GenBank/DDBJ databases">
        <title>Genomic-based taxomic classification of the family Erythrobacteraceae.</title>
        <authorList>
            <person name="Xu L."/>
        </authorList>
    </citation>
    <scope>NUCLEOTIDE SEQUENCE [LARGE SCALE GENOMIC DNA]</scope>
    <source>
        <strain evidence="4 5">SW-109</strain>
    </source>
</reference>
<evidence type="ECO:0000256" key="2">
    <source>
        <dbReference type="ARBA" id="ARBA00023235"/>
    </source>
</evidence>
<comment type="caution">
    <text evidence="4">The sequence shown here is derived from an EMBL/GenBank/DDBJ whole genome shotgun (WGS) entry which is preliminary data.</text>
</comment>
<dbReference type="Proteomes" id="UP000471435">
    <property type="component" value="Unassembled WGS sequence"/>
</dbReference>
<dbReference type="GO" id="GO:0016853">
    <property type="term" value="F:isomerase activity"/>
    <property type="evidence" value="ECO:0007669"/>
    <property type="project" value="UniProtKB-KW"/>
</dbReference>
<dbReference type="Gene3D" id="3.10.310.10">
    <property type="entry name" value="Diaminopimelate Epimerase, Chain A, domain 1"/>
    <property type="match status" value="2"/>
</dbReference>
<name>A0A6I4V1W4_9SPHN</name>